<dbReference type="STRING" id="1797768.A3C59_05200"/>
<sequence length="244" mass="26590">MNTNRANIQPIHIMKVLVASIIMLSIFGVTNAYASGTRCETQYGGKQVCVTTGQLQVNKEVFDPKNNKHVDNLGINDFKFAPSDLISFRISVKNVGDATINKVMVTDTPQAGFLELATGSLNYEITDLKPGETKSQEIKLRVVDASKMPQNNTICVINAVEAKSEGMSDRDTAQVCLERKVLAVQTKELPKTGPADWLFTLFGSSAGLFAGAKLRGLGKRETGLVSNYQLTENMVSNKSKEVNI</sequence>
<evidence type="ECO:0000313" key="2">
    <source>
        <dbReference type="EMBL" id="OGE32362.1"/>
    </source>
</evidence>
<proteinExistence type="predicted"/>
<protein>
    <submittedName>
        <fullName evidence="2">Uncharacterized protein</fullName>
    </submittedName>
</protein>
<dbReference type="AlphaFoldDB" id="A0A1F5JUP4"/>
<dbReference type="InterPro" id="IPR047589">
    <property type="entry name" value="DUF11_rpt"/>
</dbReference>
<feature type="signal peptide" evidence="1">
    <location>
        <begin position="1"/>
        <end position="34"/>
    </location>
</feature>
<comment type="caution">
    <text evidence="2">The sequence shown here is derived from an EMBL/GenBank/DDBJ whole genome shotgun (WGS) entry which is preliminary data.</text>
</comment>
<feature type="chain" id="PRO_5009519041" evidence="1">
    <location>
        <begin position="35"/>
        <end position="244"/>
    </location>
</feature>
<accession>A0A1F5JUP4</accession>
<evidence type="ECO:0000256" key="1">
    <source>
        <dbReference type="SAM" id="SignalP"/>
    </source>
</evidence>
<dbReference type="Proteomes" id="UP000176902">
    <property type="component" value="Unassembled WGS sequence"/>
</dbReference>
<dbReference type="NCBIfam" id="TIGR01451">
    <property type="entry name" value="B_ant_repeat"/>
    <property type="match status" value="1"/>
</dbReference>
<keyword evidence="1" id="KW-0732">Signal</keyword>
<gene>
    <name evidence="2" type="ORF">A3C59_05200</name>
</gene>
<organism evidence="2 3">
    <name type="scientific">Candidatus Daviesbacteria bacterium RIFCSPHIGHO2_02_FULL_36_13</name>
    <dbReference type="NCBI Taxonomy" id="1797768"/>
    <lineage>
        <taxon>Bacteria</taxon>
        <taxon>Candidatus Daviesiibacteriota</taxon>
    </lineage>
</organism>
<evidence type="ECO:0000313" key="3">
    <source>
        <dbReference type="Proteomes" id="UP000176902"/>
    </source>
</evidence>
<dbReference type="EMBL" id="MFCV01000027">
    <property type="protein sequence ID" value="OGE32362.1"/>
    <property type="molecule type" value="Genomic_DNA"/>
</dbReference>
<reference evidence="2 3" key="1">
    <citation type="journal article" date="2016" name="Nat. Commun.">
        <title>Thousands of microbial genomes shed light on interconnected biogeochemical processes in an aquifer system.</title>
        <authorList>
            <person name="Anantharaman K."/>
            <person name="Brown C.T."/>
            <person name="Hug L.A."/>
            <person name="Sharon I."/>
            <person name="Castelle C.J."/>
            <person name="Probst A.J."/>
            <person name="Thomas B.C."/>
            <person name="Singh A."/>
            <person name="Wilkins M.J."/>
            <person name="Karaoz U."/>
            <person name="Brodie E.L."/>
            <person name="Williams K.H."/>
            <person name="Hubbard S.S."/>
            <person name="Banfield J.F."/>
        </authorList>
    </citation>
    <scope>NUCLEOTIDE SEQUENCE [LARGE SCALE GENOMIC DNA]</scope>
</reference>
<name>A0A1F5JUP4_9BACT</name>